<dbReference type="InterPro" id="IPR000731">
    <property type="entry name" value="SSD"/>
</dbReference>
<comment type="subcellular location">
    <subcellularLocation>
        <location evidence="1">Cell membrane</location>
        <topology evidence="1">Multi-pass membrane protein</topology>
    </subcellularLocation>
</comment>
<keyword evidence="4 7" id="KW-0812">Transmembrane</keyword>
<dbReference type="Pfam" id="PF03176">
    <property type="entry name" value="MMPL"/>
    <property type="match status" value="2"/>
</dbReference>
<comment type="caution">
    <text evidence="9">The sequence shown here is derived from an EMBL/GenBank/DDBJ whole genome shotgun (WGS) entry which is preliminary data.</text>
</comment>
<evidence type="ECO:0000259" key="8">
    <source>
        <dbReference type="PROSITE" id="PS50156"/>
    </source>
</evidence>
<feature type="transmembrane region" description="Helical" evidence="7">
    <location>
        <begin position="665"/>
        <end position="691"/>
    </location>
</feature>
<feature type="transmembrane region" description="Helical" evidence="7">
    <location>
        <begin position="206"/>
        <end position="232"/>
    </location>
</feature>
<feature type="transmembrane region" description="Helical" evidence="7">
    <location>
        <begin position="311"/>
        <end position="338"/>
    </location>
</feature>
<feature type="transmembrane region" description="Helical" evidence="7">
    <location>
        <begin position="558"/>
        <end position="582"/>
    </location>
</feature>
<dbReference type="PROSITE" id="PS50156">
    <property type="entry name" value="SSD"/>
    <property type="match status" value="1"/>
</dbReference>
<feature type="transmembrane region" description="Helical" evidence="7">
    <location>
        <begin position="181"/>
        <end position="199"/>
    </location>
</feature>
<evidence type="ECO:0000256" key="2">
    <source>
        <dbReference type="ARBA" id="ARBA00010157"/>
    </source>
</evidence>
<evidence type="ECO:0000256" key="3">
    <source>
        <dbReference type="ARBA" id="ARBA00022475"/>
    </source>
</evidence>
<evidence type="ECO:0000256" key="1">
    <source>
        <dbReference type="ARBA" id="ARBA00004651"/>
    </source>
</evidence>
<organism evidence="9 10">
    <name type="scientific">Sporosarcina siberiensis</name>
    <dbReference type="NCBI Taxonomy" id="1365606"/>
    <lineage>
        <taxon>Bacteria</taxon>
        <taxon>Bacillati</taxon>
        <taxon>Bacillota</taxon>
        <taxon>Bacilli</taxon>
        <taxon>Bacillales</taxon>
        <taxon>Caryophanaceae</taxon>
        <taxon>Sporosarcina</taxon>
    </lineage>
</organism>
<dbReference type="PANTHER" id="PTHR33406">
    <property type="entry name" value="MEMBRANE PROTEIN MJ1562-RELATED"/>
    <property type="match status" value="1"/>
</dbReference>
<sequence>MAKGKRIWWLSLSIWIALMVILSGFAPGAKEFVQANKDAGLPADAESIIADRQLEKYFPSEGGMPLFAVFHNEDGLTEEDVLSYAAVLESLETESSHGVVDVIPLTELKPEQRASFLAENEKTFFVPITLPKGLEGNDLHELVVSIKSEVAKKIDSDVEVSWTGPAGIASDAIELFSQADVVLLLSTVGLILVLLLVIYRSPLLTLIPLIGAAIVYAVVDRVIGLSASSGLFTAESQALSIMTILLFAVVTDYSLLIFSRYREELKKHESVNDAMRETMRHVREPIFFSGSTIVLGMATLFFAIYEPYRNFAPVFAIAAGAMLIAGLTLLPALFALIGRKAFWPIIPKYGDETIEKKTVWGKVANVVTKKPLLFMIPIMLLLLLGAWNVTNIDESYDMIESFPEDLSSRIGYDHLGKSFSQGSLAPGTLLFVSDEKLDMEKLMTVVEEIESKTGIDKVTVQSNPITEDEKNAKFSVTFTGNPYSVKAFDTVLELRSESNALLNEAGLADAQLFIAGESAKNADLRDINNRDTWLVMIAMTVLITIMLGLQTRSIIAPIYMMGTILLSYAATLGLSIVLFKLILDLDTLSYRIPLYSFVFLVALGVDYSIMLIARIREEMKVLPFDDAVRRGVEKTGGVISSAGLILAATFLVLATMPIYELKLFGIIMAIGILIDTFIVRPLLIPAILIVLGKWSFWPKKI</sequence>
<feature type="transmembrane region" description="Helical" evidence="7">
    <location>
        <begin position="594"/>
        <end position="615"/>
    </location>
</feature>
<proteinExistence type="inferred from homology"/>
<keyword evidence="10" id="KW-1185">Reference proteome</keyword>
<evidence type="ECO:0000256" key="7">
    <source>
        <dbReference type="SAM" id="Phobius"/>
    </source>
</evidence>
<dbReference type="Gene3D" id="1.20.1640.10">
    <property type="entry name" value="Multidrug efflux transporter AcrB transmembrane domain"/>
    <property type="match status" value="2"/>
</dbReference>
<evidence type="ECO:0000256" key="6">
    <source>
        <dbReference type="ARBA" id="ARBA00023136"/>
    </source>
</evidence>
<feature type="domain" description="SSD" evidence="8">
    <location>
        <begin position="563"/>
        <end position="689"/>
    </location>
</feature>
<evidence type="ECO:0000313" key="9">
    <source>
        <dbReference type="EMBL" id="MFD1929589.1"/>
    </source>
</evidence>
<reference evidence="10" key="1">
    <citation type="journal article" date="2019" name="Int. J. Syst. Evol. Microbiol.">
        <title>The Global Catalogue of Microorganisms (GCM) 10K type strain sequencing project: providing services to taxonomists for standard genome sequencing and annotation.</title>
        <authorList>
            <consortium name="The Broad Institute Genomics Platform"/>
            <consortium name="The Broad Institute Genome Sequencing Center for Infectious Disease"/>
            <person name="Wu L."/>
            <person name="Ma J."/>
        </authorList>
    </citation>
    <scope>NUCLEOTIDE SEQUENCE [LARGE SCALE GENOMIC DNA]</scope>
    <source>
        <strain evidence="10">CGMCC 4.7177</strain>
    </source>
</reference>
<dbReference type="SUPFAM" id="SSF82866">
    <property type="entry name" value="Multidrug efflux transporter AcrB transmembrane domain"/>
    <property type="match status" value="2"/>
</dbReference>
<dbReference type="PANTHER" id="PTHR33406:SF6">
    <property type="entry name" value="MEMBRANE PROTEIN YDGH-RELATED"/>
    <property type="match status" value="1"/>
</dbReference>
<dbReference type="Proteomes" id="UP001597218">
    <property type="component" value="Unassembled WGS sequence"/>
</dbReference>
<feature type="transmembrane region" description="Helical" evidence="7">
    <location>
        <begin position="238"/>
        <end position="258"/>
    </location>
</feature>
<keyword evidence="3" id="KW-1003">Cell membrane</keyword>
<keyword evidence="5 7" id="KW-1133">Transmembrane helix</keyword>
<gene>
    <name evidence="9" type="ORF">ACFSFY_16220</name>
</gene>
<dbReference type="RefSeq" id="WP_381539862.1">
    <property type="nucleotide sequence ID" value="NZ_JBHUGI010000035.1"/>
</dbReference>
<feature type="transmembrane region" description="Helical" evidence="7">
    <location>
        <begin position="533"/>
        <end position="551"/>
    </location>
</feature>
<evidence type="ECO:0000256" key="5">
    <source>
        <dbReference type="ARBA" id="ARBA00022989"/>
    </source>
</evidence>
<accession>A0ABW4SKA3</accession>
<dbReference type="EMBL" id="JBHUGI010000035">
    <property type="protein sequence ID" value="MFD1929589.1"/>
    <property type="molecule type" value="Genomic_DNA"/>
</dbReference>
<comment type="similarity">
    <text evidence="2">Belongs to the resistance-nodulation-cell division (RND) (TC 2.A.6) family. MmpL subfamily.</text>
</comment>
<evidence type="ECO:0000256" key="4">
    <source>
        <dbReference type="ARBA" id="ARBA00022692"/>
    </source>
</evidence>
<evidence type="ECO:0000313" key="10">
    <source>
        <dbReference type="Proteomes" id="UP001597218"/>
    </source>
</evidence>
<keyword evidence="6 7" id="KW-0472">Membrane</keyword>
<feature type="transmembrane region" description="Helical" evidence="7">
    <location>
        <begin position="7"/>
        <end position="26"/>
    </location>
</feature>
<feature type="transmembrane region" description="Helical" evidence="7">
    <location>
        <begin position="285"/>
        <end position="305"/>
    </location>
</feature>
<dbReference type="InterPro" id="IPR050545">
    <property type="entry name" value="Mycobact_MmpL"/>
</dbReference>
<feature type="transmembrane region" description="Helical" evidence="7">
    <location>
        <begin position="636"/>
        <end position="659"/>
    </location>
</feature>
<feature type="transmembrane region" description="Helical" evidence="7">
    <location>
        <begin position="372"/>
        <end position="390"/>
    </location>
</feature>
<dbReference type="InterPro" id="IPR004869">
    <property type="entry name" value="MMPL_dom"/>
</dbReference>
<protein>
    <submittedName>
        <fullName evidence="9">MMPL family transporter</fullName>
    </submittedName>
</protein>
<name>A0ABW4SKA3_9BACL</name>